<sequence length="203" mass="23154">MPGTTLFSDIRITLHTRVAARLWQAHPTGMLLCLALLRRLLRAEEADDPWAAHWLKQLRIRLNLIAHLLKQKNRRLDHAFASLPGAIHTTQVSNPSPTEFILPLALFSPPGSRLLQQLIDYDLLVRRTLLAWHLGLITQAEKRDFIATIPRLMLQVFSFVNRFRTTGVTRADVRANSPLAQSMAHKLGNLPKKMLTEIQRDVQ</sequence>
<reference evidence="1" key="3">
    <citation type="submission" date="2020-02" db="EMBL/GenBank/DDBJ databases">
        <authorList>
            <consortium name="NCBI Pathogen Detection Project"/>
        </authorList>
    </citation>
    <scope>NUCLEOTIDE SEQUENCE</scope>
    <source>
        <strain evidence="1">BCW_4213</strain>
    </source>
</reference>
<reference evidence="2 4" key="2">
    <citation type="submission" date="2019-03" db="EMBL/GenBank/DDBJ databases">
        <title>Whole Genome Sequencing of Shiga-Toxin Escherichia coli Strains from Nebraska.</title>
        <authorList>
            <person name="Abdalhamid B."/>
            <person name="Mccutchen E.L."/>
            <person name="Bouska A.C."/>
            <person name="Hinrichs S.H."/>
            <person name="Iwen P.C."/>
        </authorList>
    </citation>
    <scope>NUCLEOTIDE SEQUENCE [LARGE SCALE GENOMIC DNA]</scope>
    <source>
        <strain evidence="2 4">STEC_170836</strain>
    </source>
</reference>
<name>A0A1Q4PBJ9_ECOLX</name>
<evidence type="ECO:0000313" key="1">
    <source>
        <dbReference type="EMBL" id="HAI2140905.1"/>
    </source>
</evidence>
<dbReference type="Proteomes" id="UP000327073">
    <property type="component" value="Unassembled WGS sequence"/>
</dbReference>
<dbReference type="Pfam" id="PF08900">
    <property type="entry name" value="AcaB"/>
    <property type="match status" value="1"/>
</dbReference>
<evidence type="ECO:0000313" key="2">
    <source>
        <dbReference type="EMBL" id="KAB0126852.1"/>
    </source>
</evidence>
<dbReference type="Proteomes" id="UP001271591">
    <property type="component" value="Unassembled WGS sequence"/>
</dbReference>
<dbReference type="NCBIfam" id="TIGR03761">
    <property type="entry name" value="ICE_PFL4669"/>
    <property type="match status" value="1"/>
</dbReference>
<dbReference type="Proteomes" id="UP000852798">
    <property type="component" value="Unassembled WGS sequence"/>
</dbReference>
<dbReference type="InterPro" id="IPR014996">
    <property type="entry name" value="AcaB"/>
</dbReference>
<dbReference type="EMBL" id="JAWPMK010000002">
    <property type="protein sequence ID" value="MDW9352993.1"/>
    <property type="molecule type" value="Genomic_DNA"/>
</dbReference>
<organism evidence="2 4">
    <name type="scientific">Escherichia coli</name>
    <dbReference type="NCBI Taxonomy" id="562"/>
    <lineage>
        <taxon>Bacteria</taxon>
        <taxon>Pseudomonadati</taxon>
        <taxon>Pseudomonadota</taxon>
        <taxon>Gammaproteobacteria</taxon>
        <taxon>Enterobacterales</taxon>
        <taxon>Enterobacteriaceae</taxon>
        <taxon>Escherichia</taxon>
    </lineage>
</organism>
<comment type="caution">
    <text evidence="2">The sequence shown here is derived from an EMBL/GenBank/DDBJ whole genome shotgun (WGS) entry which is preliminary data.</text>
</comment>
<protein>
    <submittedName>
        <fullName evidence="2">TIGR03761 family integrating conjugative element protein</fullName>
    </submittedName>
</protein>
<evidence type="ECO:0000313" key="4">
    <source>
        <dbReference type="Proteomes" id="UP000327073"/>
    </source>
</evidence>
<reference evidence="3" key="4">
    <citation type="submission" date="2023-10" db="EMBL/GenBank/DDBJ databases">
        <title>Draft Genome Sequence of a Shiga toxin-producing Escherichia coli strain from deer meat showing an IS-element integration in the B-subunit of the Shiga toxin Stx2b gene.</title>
        <authorList>
            <person name="Projahn M."/>
            <person name="Borowiak M."/>
        </authorList>
    </citation>
    <scope>NUCLEOTIDE SEQUENCE</scope>
    <source>
        <strain evidence="3">BfR-EC-18960</strain>
    </source>
</reference>
<reference evidence="1" key="1">
    <citation type="journal article" date="2018" name="Genome Biol.">
        <title>SKESA: strategic k-mer extension for scrupulous assemblies.</title>
        <authorList>
            <person name="Souvorov A."/>
            <person name="Agarwala R."/>
            <person name="Lipman D.J."/>
        </authorList>
    </citation>
    <scope>NUCLEOTIDE SEQUENCE [LARGE SCALE GENOMIC DNA]</scope>
    <source>
        <strain evidence="1">BCW_4213</strain>
    </source>
</reference>
<dbReference type="EMBL" id="VZEL01000002">
    <property type="protein sequence ID" value="KAB0126852.1"/>
    <property type="molecule type" value="Genomic_DNA"/>
</dbReference>
<accession>A0A1Q4PBJ9</accession>
<dbReference type="AlphaFoldDB" id="A0A1Q4PBJ9"/>
<gene>
    <name evidence="2" type="ORF">F7F11_03515</name>
    <name evidence="1" type="ORF">HI055_001214</name>
    <name evidence="3" type="ORF">R8G00_26455</name>
</gene>
<evidence type="ECO:0000313" key="3">
    <source>
        <dbReference type="EMBL" id="MDW9352993.1"/>
    </source>
</evidence>
<proteinExistence type="predicted"/>
<dbReference type="EMBL" id="DABDSA010000005">
    <property type="protein sequence ID" value="HAI2140905.1"/>
    <property type="molecule type" value="Genomic_DNA"/>
</dbReference>
<dbReference type="RefSeq" id="WP_001561315.1">
    <property type="nucleotide sequence ID" value="NZ_CP027440.1"/>
</dbReference>